<proteinExistence type="predicted"/>
<evidence type="ECO:0000313" key="1">
    <source>
        <dbReference type="EMBL" id="WGV15230.1"/>
    </source>
</evidence>
<evidence type="ECO:0000313" key="2">
    <source>
        <dbReference type="Proteomes" id="UP001230978"/>
    </source>
</evidence>
<gene>
    <name evidence="1" type="ORF">QF092_13205</name>
</gene>
<dbReference type="InterPro" id="IPR029058">
    <property type="entry name" value="AB_hydrolase_fold"/>
</dbReference>
<accession>A0ABY8Q305</accession>
<protein>
    <recommendedName>
        <fullName evidence="3">Alpha/beta hydrolase</fullName>
    </recommendedName>
</protein>
<dbReference type="Gene3D" id="3.40.50.1820">
    <property type="entry name" value="alpha/beta hydrolase"/>
    <property type="match status" value="1"/>
</dbReference>
<sequence>MMDGAAKDDRTALAPEAATAFCQRLYENADFYVDYDGPDPARVDRFVMTFPDMTHPTGPDAPGWGKGFLRKRGAAVISLTYAKTNWYQSDGFFAAVEAARDFVAGRAPISAYGASMGGYGAILAGKRLGSDRVIAVSPQFSIEQNVTPFDHRYRAAAAEIGPFIHDVSDQISDEISYFVMHDPTHDLDQRHVDLFPKVAKWHSILQPGSGHGVLEMLIQAGGTDALFRLIMGTGDHLALRQALRAGRRNSPRYIRRIGEFCVALPRRKNLAQVMIGEAERAGMRRLASRWQYGLAERDANVGVARPLEEMLLHIGLPGLGGGGLQAHLASNRAAYGDQGVEYCGDLALGGGAPPDHRWLSEALLSGDMGRLRALRECEVHAPRMMLSDEDLFLEMPYIRRVMFKQFRALFSDVPMRVLVCTQDKRAWQRQFYKHALEMVGRPRSRGVAEHWGHGDSFADFFGRPVIAKLCDWDQMFEEALRCFGAEVVEEIALQPQSNAVDEVLGRLGLRPVTAGRETQGKAGLSDVDAEILRQANAQSAAMRGIMRILLGLPPVAEGPVQIKPRILRKIRSMADELDWSSLQYRENPPLIYDRVAFEGRKDALRALVASICAQSDAT</sequence>
<dbReference type="RefSeq" id="WP_281464375.1">
    <property type="nucleotide sequence ID" value="NZ_CP124535.1"/>
</dbReference>
<organism evidence="1 2">
    <name type="scientific">Fuscovulum ytuae</name>
    <dbReference type="NCBI Taxonomy" id="3042299"/>
    <lineage>
        <taxon>Bacteria</taxon>
        <taxon>Pseudomonadati</taxon>
        <taxon>Pseudomonadota</taxon>
        <taxon>Alphaproteobacteria</taxon>
        <taxon>Rhodobacterales</taxon>
        <taxon>Paracoccaceae</taxon>
        <taxon>Fuscovulum</taxon>
    </lineage>
</organism>
<dbReference type="Proteomes" id="UP001230978">
    <property type="component" value="Chromosome"/>
</dbReference>
<evidence type="ECO:0008006" key="3">
    <source>
        <dbReference type="Google" id="ProtNLM"/>
    </source>
</evidence>
<name>A0ABY8Q305_9RHOB</name>
<reference evidence="1 2" key="1">
    <citation type="submission" date="2023-04" db="EMBL/GenBank/DDBJ databases">
        <title>YMD61, complete Genome.</title>
        <authorList>
            <person name="Zhang J."/>
        </authorList>
    </citation>
    <scope>NUCLEOTIDE SEQUENCE [LARGE SCALE GENOMIC DNA]</scope>
    <source>
        <strain evidence="1 2">YMD61</strain>
    </source>
</reference>
<dbReference type="EMBL" id="CP124535">
    <property type="protein sequence ID" value="WGV15230.1"/>
    <property type="molecule type" value="Genomic_DNA"/>
</dbReference>
<dbReference type="SUPFAM" id="SSF53474">
    <property type="entry name" value="alpha/beta-Hydrolases"/>
    <property type="match status" value="1"/>
</dbReference>
<keyword evidence="2" id="KW-1185">Reference proteome</keyword>